<reference evidence="2 3" key="1">
    <citation type="submission" date="2017-01" db="EMBL/GenBank/DDBJ databases">
        <authorList>
            <person name="Varghese N."/>
            <person name="Submissions S."/>
        </authorList>
    </citation>
    <scope>NUCLEOTIDE SEQUENCE [LARGE SCALE GENOMIC DNA]</scope>
    <source>
        <strain evidence="2 3">ATCC 35905</strain>
    </source>
</reference>
<dbReference type="RefSeq" id="WP_029314139.1">
    <property type="nucleotide sequence ID" value="NZ_FTNE01000019.1"/>
</dbReference>
<dbReference type="Gene3D" id="1.20.1330.10">
    <property type="entry name" value="f41 fragment of flagellin, N-terminal domain"/>
    <property type="match status" value="1"/>
</dbReference>
<gene>
    <name evidence="2" type="ORF">SAMN05421828_11942</name>
</gene>
<dbReference type="InterPro" id="IPR046358">
    <property type="entry name" value="Flagellin_C"/>
</dbReference>
<keyword evidence="2" id="KW-0969">Cilium</keyword>
<evidence type="ECO:0000313" key="3">
    <source>
        <dbReference type="Proteomes" id="UP000186308"/>
    </source>
</evidence>
<sequence length="355" mass="35497">MSGSISGITGGTYGLMQQLIAEASGTSAKLDQLTTQSTTGYVAGTYAGLDNATPGSAAGALSIAPQIAGINSTVTNLNAVAGQMQVQQSTITAISQIASSVLSQFQTVNAATPQGALTSASMARQALSQIGNLLNTQDGAAYVFSGQNSGVPPISNPNSMTSTLFYTSIQTAVQNLTSNPNAAAAAISAGKLNTPFNSALGTLQPPQVLGAGASLITTGLVANANTLIPASIGSTTTGSYMNDIMTSLAAIGSVTTAQTGSANFAGFAASMVKTLSGAINTMASDAGALGNNQALISTQATTLQQTATALTTQLAGYDQVNMTSTLANLSSTQTQLQASYQLIAAMKTMSLTQYI</sequence>
<evidence type="ECO:0000313" key="2">
    <source>
        <dbReference type="EMBL" id="SIR21073.1"/>
    </source>
</evidence>
<comment type="caution">
    <text evidence="2">The sequence shown here is derived from an EMBL/GenBank/DDBJ whole genome shotgun (WGS) entry which is preliminary data.</text>
</comment>
<dbReference type="OrthoDB" id="7265253at2"/>
<accession>A0A8G2CMC9</accession>
<proteinExistence type="predicted"/>
<keyword evidence="2" id="KW-0282">Flagellum</keyword>
<dbReference type="AlphaFoldDB" id="A0A8G2CMC9"/>
<dbReference type="Proteomes" id="UP000186308">
    <property type="component" value="Unassembled WGS sequence"/>
</dbReference>
<dbReference type="SUPFAM" id="SSF64518">
    <property type="entry name" value="Phase 1 flagellin"/>
    <property type="match status" value="1"/>
</dbReference>
<protein>
    <submittedName>
        <fullName evidence="2">Flagellar hook-associated protein 3 FlgL</fullName>
    </submittedName>
</protein>
<organism evidence="2 3">
    <name type="scientific">Acidiphilium rubrum</name>
    <dbReference type="NCBI Taxonomy" id="526"/>
    <lineage>
        <taxon>Bacteria</taxon>
        <taxon>Pseudomonadati</taxon>
        <taxon>Pseudomonadota</taxon>
        <taxon>Alphaproteobacteria</taxon>
        <taxon>Acetobacterales</taxon>
        <taxon>Acidocellaceae</taxon>
        <taxon>Acidiphilium</taxon>
    </lineage>
</organism>
<feature type="domain" description="Flagellin C-terminal" evidence="1">
    <location>
        <begin position="274"/>
        <end position="355"/>
    </location>
</feature>
<name>A0A8G2CMC9_ACIRU</name>
<dbReference type="Pfam" id="PF00700">
    <property type="entry name" value="Flagellin_C"/>
    <property type="match status" value="1"/>
</dbReference>
<keyword evidence="3" id="KW-1185">Reference proteome</keyword>
<evidence type="ECO:0000259" key="1">
    <source>
        <dbReference type="Pfam" id="PF00700"/>
    </source>
</evidence>
<keyword evidence="2" id="KW-0966">Cell projection</keyword>
<dbReference type="EMBL" id="FTNE01000019">
    <property type="protein sequence ID" value="SIR21073.1"/>
    <property type="molecule type" value="Genomic_DNA"/>
</dbReference>